<dbReference type="HOGENOM" id="CLU_2992317_0_0_9"/>
<evidence type="ECO:0000313" key="2">
    <source>
        <dbReference type="Proteomes" id="UP000004121"/>
    </source>
</evidence>
<dbReference type="InParanoid" id="C2L0V5"/>
<name>C2L0V5_9FIRM</name>
<gene>
    <name evidence="1" type="ORF">HMPREF6123_2374</name>
</gene>
<organism evidence="1 2">
    <name type="scientific">Oribacterium sinus F0268</name>
    <dbReference type="NCBI Taxonomy" id="585501"/>
    <lineage>
        <taxon>Bacteria</taxon>
        <taxon>Bacillati</taxon>
        <taxon>Bacillota</taxon>
        <taxon>Clostridia</taxon>
        <taxon>Lachnospirales</taxon>
        <taxon>Lachnospiraceae</taxon>
        <taxon>Oribacterium</taxon>
    </lineage>
</organism>
<accession>C2L0V5</accession>
<proteinExistence type="predicted"/>
<dbReference type="STRING" id="585501.HMPREF6123_2374"/>
<dbReference type="Proteomes" id="UP000004121">
    <property type="component" value="Unassembled WGS sequence"/>
</dbReference>
<dbReference type="EMBL" id="ACKX01000220">
    <property type="protein sequence ID" value="EEJ50336.1"/>
    <property type="molecule type" value="Genomic_DNA"/>
</dbReference>
<comment type="caution">
    <text evidence="1">The sequence shown here is derived from an EMBL/GenBank/DDBJ whole genome shotgun (WGS) entry which is preliminary data.</text>
</comment>
<dbReference type="AlphaFoldDB" id="C2L0V5"/>
<keyword evidence="2" id="KW-1185">Reference proteome</keyword>
<evidence type="ECO:0000313" key="1">
    <source>
        <dbReference type="EMBL" id="EEJ50336.1"/>
    </source>
</evidence>
<reference evidence="1 2" key="1">
    <citation type="submission" date="2009-04" db="EMBL/GenBank/DDBJ databases">
        <authorList>
            <person name="Qin X."/>
            <person name="Bachman B."/>
            <person name="Battles P."/>
            <person name="Bell A."/>
            <person name="Bess C."/>
            <person name="Bickham C."/>
            <person name="Chaboub L."/>
            <person name="Chen D."/>
            <person name="Coyle M."/>
            <person name="Deiros D.R."/>
            <person name="Dinh H."/>
            <person name="Forbes L."/>
            <person name="Fowler G."/>
            <person name="Francisco L."/>
            <person name="Fu Q."/>
            <person name="Gubbala S."/>
            <person name="Hale W."/>
            <person name="Han Y."/>
            <person name="Hemphill L."/>
            <person name="Highlander S.K."/>
            <person name="Hirani K."/>
            <person name="Hogues M."/>
            <person name="Jackson L."/>
            <person name="Jakkamsetti A."/>
            <person name="Javaid M."/>
            <person name="Jiang H."/>
            <person name="Korchina V."/>
            <person name="Kovar C."/>
            <person name="Lara F."/>
            <person name="Lee S."/>
            <person name="Mata R."/>
            <person name="Mathew T."/>
            <person name="Moen C."/>
            <person name="Morales K."/>
            <person name="Munidasa M."/>
            <person name="Nazareth L."/>
            <person name="Ngo R."/>
            <person name="Nguyen L."/>
            <person name="Okwuonu G."/>
            <person name="Ongeri F."/>
            <person name="Patil S."/>
            <person name="Petrosino J."/>
            <person name="Pham C."/>
            <person name="Pham P."/>
            <person name="Pu L.-L."/>
            <person name="Puazo M."/>
            <person name="Raj R."/>
            <person name="Reid J."/>
            <person name="Rouhana J."/>
            <person name="Saada N."/>
            <person name="Shang Y."/>
            <person name="Simmons D."/>
            <person name="Thornton R."/>
            <person name="Warren J."/>
            <person name="Weissenberger G."/>
            <person name="Zhang J."/>
            <person name="Zhang L."/>
            <person name="Zhou C."/>
            <person name="Zhu D."/>
            <person name="Muzny D."/>
            <person name="Worley K."/>
            <person name="Gibbs R."/>
        </authorList>
    </citation>
    <scope>NUCLEOTIDE SEQUENCE [LARGE SCALE GENOMIC DNA]</scope>
    <source>
        <strain evidence="1 2">F0268</strain>
    </source>
</reference>
<protein>
    <submittedName>
        <fullName evidence="1">Uncharacterized protein</fullName>
    </submittedName>
</protein>
<sequence length="57" mass="6435">MESGTLLLNLSLRREGLYSWKVFAPMQYRHEIGHALAYLAPAKGRTVFIDEGRSNAV</sequence>